<sequence length="396" mass="43217">MIGNRKWTSRILSFAVAVSVAVSTLVPTSKAAAAGEPVIEAPVALLMDAKSGQILYEKGENDKRFPASTTKVMTMLLAMEAVQSGQKKMTDIVPVPLEAYNIEGSSVWLDPNEKFQLQDMIKFVAVPSGNDAAMALAIFLAGSQQAFVQKMNDRAKELGLKGTHFANPDGLHNPDHFTTASDLAILARELIVKYPQILELTKIKSFEIRGGKNKIENTNHLIGKYEGMDGLKTGFTDEAGYCLVSTAERGGFRLIGIIMGATDDLQRQADTTKLLDYGFTNFNSKRIADKDKPVGEKAIVPTAKNEEVEVAPAQDLYVAVKKGEEQSVQTKFVWNQVEAPVAKGQVLGQMQQVQNGKVLSSVDLVSTQEVERGSWIRLFFRKALDGISTSVKGLFE</sequence>
<protein>
    <recommendedName>
        <fullName evidence="4">serine-type D-Ala-D-Ala carboxypeptidase</fullName>
        <ecNumber evidence="4">3.4.16.4</ecNumber>
    </recommendedName>
</protein>
<keyword evidence="10" id="KW-0573">Peptidoglycan synthesis</keyword>
<dbReference type="EC" id="3.4.16.4" evidence="4"/>
<dbReference type="Gene3D" id="2.60.410.10">
    <property type="entry name" value="D-Ala-D-Ala carboxypeptidase, C-terminal domain"/>
    <property type="match status" value="1"/>
</dbReference>
<dbReference type="InterPro" id="IPR018044">
    <property type="entry name" value="Peptidase_S11"/>
</dbReference>
<feature type="signal peptide" evidence="14">
    <location>
        <begin position="1"/>
        <end position="31"/>
    </location>
</feature>
<evidence type="ECO:0000256" key="8">
    <source>
        <dbReference type="ARBA" id="ARBA00022801"/>
    </source>
</evidence>
<dbReference type="SMART" id="SM00936">
    <property type="entry name" value="PBP5_C"/>
    <property type="match status" value="1"/>
</dbReference>
<gene>
    <name evidence="16" type="ORF">ACFO8Q_14165</name>
</gene>
<accession>A0ABV9Q3V4</accession>
<evidence type="ECO:0000256" key="11">
    <source>
        <dbReference type="ARBA" id="ARBA00023316"/>
    </source>
</evidence>
<evidence type="ECO:0000256" key="3">
    <source>
        <dbReference type="ARBA" id="ARBA00007164"/>
    </source>
</evidence>
<evidence type="ECO:0000256" key="10">
    <source>
        <dbReference type="ARBA" id="ARBA00022984"/>
    </source>
</evidence>
<evidence type="ECO:0000256" key="6">
    <source>
        <dbReference type="ARBA" id="ARBA00022670"/>
    </source>
</evidence>
<keyword evidence="8 16" id="KW-0378">Hydrolase</keyword>
<keyword evidence="9" id="KW-0133">Cell shape</keyword>
<comment type="function">
    <text evidence="1">Removes C-terminal D-alanyl residues from sugar-peptide cell wall precursors.</text>
</comment>
<dbReference type="EMBL" id="JBHSHC010000106">
    <property type="protein sequence ID" value="MFC4768489.1"/>
    <property type="molecule type" value="Genomic_DNA"/>
</dbReference>
<dbReference type="PANTHER" id="PTHR21581">
    <property type="entry name" value="D-ALANYL-D-ALANINE CARBOXYPEPTIDASE"/>
    <property type="match status" value="1"/>
</dbReference>
<comment type="catalytic activity">
    <reaction evidence="12">
        <text>Preferential cleavage: (Ac)2-L-Lys-D-Ala-|-D-Ala. Also transpeptidation of peptidyl-alanyl moieties that are N-acyl substituents of D-alanine.</text>
        <dbReference type="EC" id="3.4.16.4"/>
    </reaction>
</comment>
<feature type="domain" description="Peptidase S11 D-Ala-D-Ala carboxypeptidase A C-terminal" evidence="15">
    <location>
        <begin position="282"/>
        <end position="372"/>
    </location>
</feature>
<dbReference type="InterPro" id="IPR012338">
    <property type="entry name" value="Beta-lactam/transpept-like"/>
</dbReference>
<evidence type="ECO:0000259" key="15">
    <source>
        <dbReference type="SMART" id="SM00936"/>
    </source>
</evidence>
<name>A0ABV9Q3V4_9BACL</name>
<reference evidence="17" key="1">
    <citation type="journal article" date="2019" name="Int. J. Syst. Evol. Microbiol.">
        <title>The Global Catalogue of Microorganisms (GCM) 10K type strain sequencing project: providing services to taxonomists for standard genome sequencing and annotation.</title>
        <authorList>
            <consortium name="The Broad Institute Genomics Platform"/>
            <consortium name="The Broad Institute Genome Sequencing Center for Infectious Disease"/>
            <person name="Wu L."/>
            <person name="Ma J."/>
        </authorList>
    </citation>
    <scope>NUCLEOTIDE SEQUENCE [LARGE SCALE GENOMIC DNA]</scope>
    <source>
        <strain evidence="17">WYCCWR 12678</strain>
    </source>
</reference>
<keyword evidence="11" id="KW-0961">Cell wall biogenesis/degradation</keyword>
<dbReference type="Pfam" id="PF00768">
    <property type="entry name" value="Peptidase_S11"/>
    <property type="match status" value="1"/>
</dbReference>
<dbReference type="InterPro" id="IPR001967">
    <property type="entry name" value="Peptidase_S11_N"/>
</dbReference>
<keyword evidence="5 16" id="KW-0121">Carboxypeptidase</keyword>
<evidence type="ECO:0000256" key="5">
    <source>
        <dbReference type="ARBA" id="ARBA00022645"/>
    </source>
</evidence>
<dbReference type="GO" id="GO:0004180">
    <property type="term" value="F:carboxypeptidase activity"/>
    <property type="evidence" value="ECO:0007669"/>
    <property type="project" value="UniProtKB-KW"/>
</dbReference>
<dbReference type="InterPro" id="IPR037167">
    <property type="entry name" value="Peptidase_S11_C_sf"/>
</dbReference>
<dbReference type="InterPro" id="IPR012907">
    <property type="entry name" value="Peptidase_S11_C"/>
</dbReference>
<organism evidence="16 17">
    <name type="scientific">Effusibacillus consociatus</name>
    <dbReference type="NCBI Taxonomy" id="1117041"/>
    <lineage>
        <taxon>Bacteria</taxon>
        <taxon>Bacillati</taxon>
        <taxon>Bacillota</taxon>
        <taxon>Bacilli</taxon>
        <taxon>Bacillales</taxon>
        <taxon>Alicyclobacillaceae</taxon>
        <taxon>Effusibacillus</taxon>
    </lineage>
</organism>
<comment type="pathway">
    <text evidence="2">Cell wall biogenesis; peptidoglycan biosynthesis.</text>
</comment>
<evidence type="ECO:0000256" key="7">
    <source>
        <dbReference type="ARBA" id="ARBA00022729"/>
    </source>
</evidence>
<proteinExistence type="inferred from homology"/>
<evidence type="ECO:0000256" key="12">
    <source>
        <dbReference type="ARBA" id="ARBA00034000"/>
    </source>
</evidence>
<evidence type="ECO:0000313" key="17">
    <source>
        <dbReference type="Proteomes" id="UP001596002"/>
    </source>
</evidence>
<evidence type="ECO:0000256" key="9">
    <source>
        <dbReference type="ARBA" id="ARBA00022960"/>
    </source>
</evidence>
<comment type="caution">
    <text evidence="16">The sequence shown here is derived from an EMBL/GenBank/DDBJ whole genome shotgun (WGS) entry which is preliminary data.</text>
</comment>
<evidence type="ECO:0000256" key="1">
    <source>
        <dbReference type="ARBA" id="ARBA00003217"/>
    </source>
</evidence>
<feature type="chain" id="PRO_5045575579" description="serine-type D-Ala-D-Ala carboxypeptidase" evidence="14">
    <location>
        <begin position="32"/>
        <end position="396"/>
    </location>
</feature>
<dbReference type="InterPro" id="IPR015956">
    <property type="entry name" value="Peniciliin-bd_prot_C_sf"/>
</dbReference>
<evidence type="ECO:0000313" key="16">
    <source>
        <dbReference type="EMBL" id="MFC4768489.1"/>
    </source>
</evidence>
<dbReference type="Proteomes" id="UP001596002">
    <property type="component" value="Unassembled WGS sequence"/>
</dbReference>
<comment type="similarity">
    <text evidence="3 13">Belongs to the peptidase S11 family.</text>
</comment>
<dbReference type="SUPFAM" id="SSF56601">
    <property type="entry name" value="beta-lactamase/transpeptidase-like"/>
    <property type="match status" value="1"/>
</dbReference>
<dbReference type="Gene3D" id="3.40.710.10">
    <property type="entry name" value="DD-peptidase/beta-lactamase superfamily"/>
    <property type="match status" value="1"/>
</dbReference>
<dbReference type="SUPFAM" id="SSF69189">
    <property type="entry name" value="Penicillin-binding protein associated domain"/>
    <property type="match status" value="1"/>
</dbReference>
<keyword evidence="7 14" id="KW-0732">Signal</keyword>
<evidence type="ECO:0000256" key="4">
    <source>
        <dbReference type="ARBA" id="ARBA00012448"/>
    </source>
</evidence>
<dbReference type="PANTHER" id="PTHR21581:SF6">
    <property type="entry name" value="TRAFFICKING PROTEIN PARTICLE COMPLEX SUBUNIT 12"/>
    <property type="match status" value="1"/>
</dbReference>
<dbReference type="PRINTS" id="PR00725">
    <property type="entry name" value="DADACBPTASE1"/>
</dbReference>
<keyword evidence="6" id="KW-0645">Protease</keyword>
<dbReference type="Pfam" id="PF07943">
    <property type="entry name" value="PBP5_C"/>
    <property type="match status" value="1"/>
</dbReference>
<evidence type="ECO:0000256" key="2">
    <source>
        <dbReference type="ARBA" id="ARBA00004752"/>
    </source>
</evidence>
<evidence type="ECO:0000256" key="14">
    <source>
        <dbReference type="SAM" id="SignalP"/>
    </source>
</evidence>
<keyword evidence="17" id="KW-1185">Reference proteome</keyword>
<evidence type="ECO:0000256" key="13">
    <source>
        <dbReference type="RuleBase" id="RU004016"/>
    </source>
</evidence>
<dbReference type="RefSeq" id="WP_380026441.1">
    <property type="nucleotide sequence ID" value="NZ_JBHSHC010000106.1"/>
</dbReference>